<keyword evidence="3" id="KW-1185">Reference proteome</keyword>
<name>A0A1Y5TRJ6_9RHOB</name>
<keyword evidence="2" id="KW-0808">Transferase</keyword>
<reference evidence="2 3" key="1">
    <citation type="submission" date="2017-03" db="EMBL/GenBank/DDBJ databases">
        <authorList>
            <person name="Afonso C.L."/>
            <person name="Miller P.J."/>
            <person name="Scott M.A."/>
            <person name="Spackman E."/>
            <person name="Goraichik I."/>
            <person name="Dimitrov K.M."/>
            <person name="Suarez D.L."/>
            <person name="Swayne D.E."/>
        </authorList>
    </citation>
    <scope>NUCLEOTIDE SEQUENCE [LARGE SCALE GENOMIC DNA]</scope>
    <source>
        <strain evidence="2 3">CECT 7971</strain>
    </source>
</reference>
<sequence length="455" mass="52775">MLDQTFSAKNFHTISEIEKRRGRVPDLKFFPEVTKKTEILKERIEDCKDFRRNQIGKYSDGDQAIFNHLRDMREAARDKRDEQLLKCLEVVAKNVSKKSYSIDFEKLAGPGGKPVYQIKKDVPEHHYAEKQISRNLSKLYKVKQSNRNQIVSQLSNILMDEFPYHFIRTDISSFYESINHAALVQKLRDDQLLSQTALRLTRNMLEKFSRLTGTPGMGLPRGIGLSAYLAELYMRDFDEAVRGIEDVVYSARYVDDIVIIFAPTPMSKPKEYMPQIESEMSKKGLVRNTIKTEESKFEADGTSRGRSGLKFEYLGYEFNFEPKPIIRLSASKNAKYEARLNASFSRYYADKTTNSRKAYRLLLKRIRFLTGNTQLTHNKQNAFVGIYFGNPHLTDTQQLKNLDHKLTNLISKVPSASLKAKLGTLSFVDGYEQRIFRRFHRKGDFGKITEAWKYE</sequence>
<dbReference type="CDD" id="cd01646">
    <property type="entry name" value="RT_Bac_retron_I"/>
    <property type="match status" value="1"/>
</dbReference>
<protein>
    <submittedName>
        <fullName evidence="2">Reverse transcriptase (RNA-dependent DNA polymerase)</fullName>
    </submittedName>
</protein>
<dbReference type="Proteomes" id="UP000193307">
    <property type="component" value="Unassembled WGS sequence"/>
</dbReference>
<evidence type="ECO:0000259" key="1">
    <source>
        <dbReference type="PROSITE" id="PS50878"/>
    </source>
</evidence>
<dbReference type="PROSITE" id="PS50878">
    <property type="entry name" value="RT_POL"/>
    <property type="match status" value="1"/>
</dbReference>
<evidence type="ECO:0000313" key="2">
    <source>
        <dbReference type="EMBL" id="SLN70311.1"/>
    </source>
</evidence>
<proteinExistence type="predicted"/>
<dbReference type="RefSeq" id="WP_085850834.1">
    <property type="nucleotide sequence ID" value="NZ_FNZV01000025.1"/>
</dbReference>
<keyword evidence="2" id="KW-0695">RNA-directed DNA polymerase</keyword>
<feature type="domain" description="Reverse transcriptase" evidence="1">
    <location>
        <begin position="1"/>
        <end position="318"/>
    </location>
</feature>
<dbReference type="NCBIfam" id="NF041747">
    <property type="entry name" value="Drt3a"/>
    <property type="match status" value="1"/>
</dbReference>
<organism evidence="2 3">
    <name type="scientific">Pacificibacter marinus</name>
    <dbReference type="NCBI Taxonomy" id="658057"/>
    <lineage>
        <taxon>Bacteria</taxon>
        <taxon>Pseudomonadati</taxon>
        <taxon>Pseudomonadota</taxon>
        <taxon>Alphaproteobacteria</taxon>
        <taxon>Rhodobacterales</taxon>
        <taxon>Roseobacteraceae</taxon>
        <taxon>Pacificibacter</taxon>
    </lineage>
</organism>
<dbReference type="InterPro" id="IPR043502">
    <property type="entry name" value="DNA/RNA_pol_sf"/>
</dbReference>
<dbReference type="InterPro" id="IPR000477">
    <property type="entry name" value="RT_dom"/>
</dbReference>
<evidence type="ECO:0000313" key="3">
    <source>
        <dbReference type="Proteomes" id="UP000193307"/>
    </source>
</evidence>
<dbReference type="STRING" id="658057.SAMN04488032_1254"/>
<dbReference type="SUPFAM" id="SSF56672">
    <property type="entry name" value="DNA/RNA polymerases"/>
    <property type="match status" value="1"/>
</dbReference>
<dbReference type="OrthoDB" id="9793236at2"/>
<accession>A0A1Y5TRJ6</accession>
<dbReference type="EMBL" id="FWFW01000021">
    <property type="protein sequence ID" value="SLN70311.1"/>
    <property type="molecule type" value="Genomic_DNA"/>
</dbReference>
<gene>
    <name evidence="2" type="ORF">PAM7971_03767</name>
</gene>
<keyword evidence="2" id="KW-0548">Nucleotidyltransferase</keyword>
<dbReference type="GO" id="GO:0003964">
    <property type="term" value="F:RNA-directed DNA polymerase activity"/>
    <property type="evidence" value="ECO:0007669"/>
    <property type="project" value="UniProtKB-KW"/>
</dbReference>
<dbReference type="AlphaFoldDB" id="A0A1Y5TRJ6"/>
<dbReference type="Pfam" id="PF00078">
    <property type="entry name" value="RVT_1"/>
    <property type="match status" value="1"/>
</dbReference>